<evidence type="ECO:0008006" key="4">
    <source>
        <dbReference type="Google" id="ProtNLM"/>
    </source>
</evidence>
<evidence type="ECO:0000256" key="1">
    <source>
        <dbReference type="SAM" id="MobiDB-lite"/>
    </source>
</evidence>
<dbReference type="GeneID" id="301328967"/>
<protein>
    <recommendedName>
        <fullName evidence="4">Multidrug ABC transporter ATPase</fullName>
    </recommendedName>
</protein>
<dbReference type="RefSeq" id="WP_301553132.1">
    <property type="nucleotide sequence ID" value="NZ_JAQRMZ010000017.1"/>
</dbReference>
<sequence length="55" mass="6561">MANRKEKPENSSMAMDEEEMKELGKEMEKLDTNEKVKEKGRRPDPKQHETNDRKE</sequence>
<dbReference type="EMBL" id="JAUSWM010000009">
    <property type="protein sequence ID" value="MDQ0484724.1"/>
    <property type="molecule type" value="Genomic_DNA"/>
</dbReference>
<keyword evidence="3" id="KW-1185">Reference proteome</keyword>
<gene>
    <name evidence="2" type="ORF">QO000_003710</name>
</gene>
<comment type="caution">
    <text evidence="2">The sequence shown here is derived from an EMBL/GenBank/DDBJ whole genome shotgun (WGS) entry which is preliminary data.</text>
</comment>
<evidence type="ECO:0000313" key="3">
    <source>
        <dbReference type="Proteomes" id="UP001226720"/>
    </source>
</evidence>
<accession>A0ABU0K600</accession>
<feature type="compositionally biased region" description="Basic and acidic residues" evidence="1">
    <location>
        <begin position="21"/>
        <end position="55"/>
    </location>
</feature>
<dbReference type="Proteomes" id="UP001226720">
    <property type="component" value="Unassembled WGS sequence"/>
</dbReference>
<organism evidence="2 3">
    <name type="scientific">Guptibacillus hwajinpoensis</name>
    <dbReference type="NCBI Taxonomy" id="208199"/>
    <lineage>
        <taxon>Bacteria</taxon>
        <taxon>Bacillati</taxon>
        <taxon>Bacillota</taxon>
        <taxon>Bacilli</taxon>
        <taxon>Bacillales</taxon>
        <taxon>Guptibacillaceae</taxon>
        <taxon>Guptibacillus</taxon>
    </lineage>
</organism>
<reference evidence="2" key="1">
    <citation type="submission" date="2023-07" db="EMBL/GenBank/DDBJ databases">
        <title>Genomic Encyclopedia of Type Strains, Phase IV (KMG-IV): sequencing the most valuable type-strain genomes for metagenomic binning, comparative biology and taxonomic classification.</title>
        <authorList>
            <person name="Goeker M."/>
        </authorList>
    </citation>
    <scope>NUCLEOTIDE SEQUENCE [LARGE SCALE GENOMIC DNA]</scope>
    <source>
        <strain evidence="2">JSM 076093</strain>
    </source>
</reference>
<evidence type="ECO:0000313" key="2">
    <source>
        <dbReference type="EMBL" id="MDQ0484724.1"/>
    </source>
</evidence>
<proteinExistence type="predicted"/>
<feature type="region of interest" description="Disordered" evidence="1">
    <location>
        <begin position="1"/>
        <end position="55"/>
    </location>
</feature>
<name>A0ABU0K600_9BACL</name>